<sequence length="163" mass="17216">MIRLIIGNHQVTAVADAQSHSEPYDATPDSLWRAALAAARATTGLAPYDATALEITTDTGLVAIWDVETLGSPSALLSASEVAGLRDTAPHLWVLMEAGRYAVGTLESYLVARLTRGTWHLTTSTRPLTAPDASRPEAISPGDTPARTEPSVFLGLEVAIRLG</sequence>
<organism evidence="2">
    <name type="scientific">metagenome</name>
    <dbReference type="NCBI Taxonomy" id="256318"/>
    <lineage>
        <taxon>unclassified sequences</taxon>
        <taxon>metagenomes</taxon>
    </lineage>
</organism>
<name>A0A2P2BW56_9ZZZZ</name>
<dbReference type="EMBL" id="CZKA01000004">
    <property type="protein sequence ID" value="CUR53976.1"/>
    <property type="molecule type" value="Genomic_DNA"/>
</dbReference>
<proteinExistence type="predicted"/>
<dbReference type="AlphaFoldDB" id="A0A2P2BW56"/>
<evidence type="ECO:0000313" key="2">
    <source>
        <dbReference type="EMBL" id="CUR53976.1"/>
    </source>
</evidence>
<reference evidence="2" key="1">
    <citation type="submission" date="2015-08" db="EMBL/GenBank/DDBJ databases">
        <authorList>
            <person name="Babu N.S."/>
            <person name="Beckwith C.J."/>
            <person name="Beseler K.G."/>
            <person name="Brison A."/>
            <person name="Carone J.V."/>
            <person name="Caskin T.P."/>
            <person name="Diamond M."/>
            <person name="Durham M.E."/>
            <person name="Foxe J.M."/>
            <person name="Go M."/>
            <person name="Henderson B.A."/>
            <person name="Jones I.B."/>
            <person name="McGettigan J.A."/>
            <person name="Micheletti S.J."/>
            <person name="Nasrallah M.E."/>
            <person name="Ortiz D."/>
            <person name="Piller C.R."/>
            <person name="Privatt S.R."/>
            <person name="Schneider S.L."/>
            <person name="Sharp S."/>
            <person name="Smith T.C."/>
            <person name="Stanton J.D."/>
            <person name="Ullery H.E."/>
            <person name="Wilson R.J."/>
            <person name="Serrano M.G."/>
            <person name="Buck G."/>
            <person name="Lee V."/>
            <person name="Wang Y."/>
            <person name="Carvalho R."/>
            <person name="Voegtly L."/>
            <person name="Shi R."/>
            <person name="Duckworth R."/>
            <person name="Johnson A."/>
            <person name="Loviza R."/>
            <person name="Walstead R."/>
            <person name="Shah Z."/>
            <person name="Kiflezghi M."/>
            <person name="Wade K."/>
            <person name="Ball S.L."/>
            <person name="Bradley K.W."/>
            <person name="Asai D.J."/>
            <person name="Bowman C.A."/>
            <person name="Russell D.A."/>
            <person name="Pope W.H."/>
            <person name="Jacobs-Sera D."/>
            <person name="Hendrix R.W."/>
            <person name="Hatfull G.F."/>
        </authorList>
    </citation>
    <scope>NUCLEOTIDE SEQUENCE</scope>
</reference>
<dbReference type="SUPFAM" id="SSF53067">
    <property type="entry name" value="Actin-like ATPase domain"/>
    <property type="match status" value="1"/>
</dbReference>
<feature type="region of interest" description="Disordered" evidence="1">
    <location>
        <begin position="125"/>
        <end position="146"/>
    </location>
</feature>
<protein>
    <submittedName>
        <fullName evidence="2">Uncharacterized protein</fullName>
    </submittedName>
</protein>
<evidence type="ECO:0000256" key="1">
    <source>
        <dbReference type="SAM" id="MobiDB-lite"/>
    </source>
</evidence>
<accession>A0A2P2BW56</accession>
<gene>
    <name evidence="2" type="ORF">NOCA2120009</name>
</gene>
<dbReference type="InterPro" id="IPR043129">
    <property type="entry name" value="ATPase_NBD"/>
</dbReference>